<dbReference type="Gene3D" id="3.10.250.10">
    <property type="entry name" value="SRCR-like domain"/>
    <property type="match status" value="1"/>
</dbReference>
<dbReference type="PANTHER" id="PTHR48071">
    <property type="entry name" value="SRCR DOMAIN-CONTAINING PROTEIN"/>
    <property type="match status" value="1"/>
</dbReference>
<feature type="signal peptide" evidence="4">
    <location>
        <begin position="1"/>
        <end position="17"/>
    </location>
</feature>
<dbReference type="AlphaFoldDB" id="A0A6P8IS93"/>
<dbReference type="GeneID" id="116304276"/>
<dbReference type="FunFam" id="3.10.250.10:FF:000001">
    <property type="entry name" value="Lysyl oxidase 4 isoform X1"/>
    <property type="match status" value="1"/>
</dbReference>
<accession>A0A6P8IS93</accession>
<dbReference type="KEGG" id="aten:116304276"/>
<evidence type="ECO:0000256" key="3">
    <source>
        <dbReference type="PROSITE-ProRule" id="PRU00196"/>
    </source>
</evidence>
<dbReference type="PRINTS" id="PR00258">
    <property type="entry name" value="SPERACTRCPTR"/>
</dbReference>
<comment type="caution">
    <text evidence="3">Lacks conserved residue(s) required for the propagation of feature annotation.</text>
</comment>
<dbReference type="PANTHER" id="PTHR48071:SF18">
    <property type="entry name" value="DELETED IN MALIGNANT BRAIN TUMORS 1 PROTEIN-RELATED"/>
    <property type="match status" value="1"/>
</dbReference>
<dbReference type="PROSITE" id="PS50287">
    <property type="entry name" value="SRCR_2"/>
    <property type="match status" value="1"/>
</dbReference>
<evidence type="ECO:0000256" key="2">
    <source>
        <dbReference type="ARBA" id="ARBA00023157"/>
    </source>
</evidence>
<keyword evidence="1 4" id="KW-0732">Signal</keyword>
<feature type="disulfide bond" evidence="3">
    <location>
        <begin position="149"/>
        <end position="159"/>
    </location>
</feature>
<proteinExistence type="predicted"/>
<dbReference type="SMART" id="SM00202">
    <property type="entry name" value="SR"/>
    <property type="match status" value="1"/>
</dbReference>
<reference evidence="7" key="1">
    <citation type="submission" date="2025-08" db="UniProtKB">
        <authorList>
            <consortium name="RefSeq"/>
        </authorList>
    </citation>
    <scope>IDENTIFICATION</scope>
    <source>
        <tissue evidence="7">Tentacle</tissue>
    </source>
</reference>
<gene>
    <name evidence="7" type="primary">LOC116304276</name>
</gene>
<evidence type="ECO:0000256" key="4">
    <source>
        <dbReference type="SAM" id="SignalP"/>
    </source>
</evidence>
<dbReference type="SUPFAM" id="SSF56487">
    <property type="entry name" value="SRCR-like"/>
    <property type="match status" value="1"/>
</dbReference>
<dbReference type="InterPro" id="IPR001190">
    <property type="entry name" value="SRCR"/>
</dbReference>
<sequence>MKLTIVFLLALLSLAIADNSEQNFLSTLSQFTKDRQEAIDQGVGRLSDGRSKREVSLFTKSWLSKRAIGPIRANAIRLNRPDILKEGNGTGRVEVYNNGRWGTVCDKDWDFQDAQVVCNELGMVKAVHESRKAKYGQGVGDIWMGGLQCSGEELSVWNCKRDHEKGTQGCTHADDAGVKCLHTGLPAIIEVGCYKDQNEPNRALRHLIANLRDEIDWYNVRSMVTKCAERAHEGGYQYFGIQFYGECWVDKEGATRYHMHGKAESKDCFEGTGMHYTNFVYRFAPWKDLGCWTDVEADRTMNKIIVNLRYKIDWFNMDKTVLDCYEAAKQAGFRYFSVQYYGECWASNDENLYRKHGYSVNCWNGVGGELANYVYQVLE</sequence>
<dbReference type="RefSeq" id="XP_031569844.1">
    <property type="nucleotide sequence ID" value="XM_031713984.1"/>
</dbReference>
<feature type="chain" id="PRO_5028088942" evidence="4">
    <location>
        <begin position="18"/>
        <end position="379"/>
    </location>
</feature>
<dbReference type="OrthoDB" id="536948at2759"/>
<evidence type="ECO:0000256" key="1">
    <source>
        <dbReference type="ARBA" id="ARBA00022729"/>
    </source>
</evidence>
<keyword evidence="6" id="KW-1185">Reference proteome</keyword>
<organism evidence="6 7">
    <name type="scientific">Actinia tenebrosa</name>
    <name type="common">Australian red waratah sea anemone</name>
    <dbReference type="NCBI Taxonomy" id="6105"/>
    <lineage>
        <taxon>Eukaryota</taxon>
        <taxon>Metazoa</taxon>
        <taxon>Cnidaria</taxon>
        <taxon>Anthozoa</taxon>
        <taxon>Hexacorallia</taxon>
        <taxon>Actiniaria</taxon>
        <taxon>Actiniidae</taxon>
        <taxon>Actinia</taxon>
    </lineage>
</organism>
<dbReference type="GO" id="GO:0016020">
    <property type="term" value="C:membrane"/>
    <property type="evidence" value="ECO:0007669"/>
    <property type="project" value="InterPro"/>
</dbReference>
<feature type="domain" description="SRCR" evidence="5">
    <location>
        <begin position="76"/>
        <end position="181"/>
    </location>
</feature>
<evidence type="ECO:0000313" key="7">
    <source>
        <dbReference type="RefSeq" id="XP_031569844.1"/>
    </source>
</evidence>
<dbReference type="InterPro" id="IPR036772">
    <property type="entry name" value="SRCR-like_dom_sf"/>
</dbReference>
<dbReference type="Pfam" id="PF00530">
    <property type="entry name" value="SRCR"/>
    <property type="match status" value="1"/>
</dbReference>
<evidence type="ECO:0000313" key="6">
    <source>
        <dbReference type="Proteomes" id="UP000515163"/>
    </source>
</evidence>
<evidence type="ECO:0000259" key="5">
    <source>
        <dbReference type="PROSITE" id="PS50287"/>
    </source>
</evidence>
<dbReference type="Proteomes" id="UP000515163">
    <property type="component" value="Unplaced"/>
</dbReference>
<protein>
    <submittedName>
        <fullName evidence="7">Neurotrypsin-like</fullName>
    </submittedName>
</protein>
<dbReference type="InParanoid" id="A0A6P8IS93"/>
<name>A0A6P8IS93_ACTTE</name>
<keyword evidence="2 3" id="KW-1015">Disulfide bond</keyword>